<organism evidence="6 7">
    <name type="scientific">Clostridium paridis</name>
    <dbReference type="NCBI Taxonomy" id="2803863"/>
    <lineage>
        <taxon>Bacteria</taxon>
        <taxon>Bacillati</taxon>
        <taxon>Bacillota</taxon>
        <taxon>Clostridia</taxon>
        <taxon>Eubacteriales</taxon>
        <taxon>Clostridiaceae</taxon>
        <taxon>Clostridium</taxon>
    </lineage>
</organism>
<reference evidence="6" key="1">
    <citation type="submission" date="2021-01" db="EMBL/GenBank/DDBJ databases">
        <title>Genome public.</title>
        <authorList>
            <person name="Liu C."/>
            <person name="Sun Q."/>
        </authorList>
    </citation>
    <scope>NUCLEOTIDE SEQUENCE</scope>
    <source>
        <strain evidence="6">YIM B02565</strain>
    </source>
</reference>
<dbReference type="SUPFAM" id="SSF52540">
    <property type="entry name" value="P-loop containing nucleoside triphosphate hydrolases"/>
    <property type="match status" value="1"/>
</dbReference>
<protein>
    <submittedName>
        <fullName evidence="6">ABC transporter ATP-binding protein</fullName>
    </submittedName>
</protein>
<dbReference type="PROSITE" id="PS50893">
    <property type="entry name" value="ABC_TRANSPORTER_2"/>
    <property type="match status" value="1"/>
</dbReference>
<evidence type="ECO:0000256" key="1">
    <source>
        <dbReference type="ARBA" id="ARBA00005417"/>
    </source>
</evidence>
<dbReference type="Proteomes" id="UP000623681">
    <property type="component" value="Unassembled WGS sequence"/>
</dbReference>
<dbReference type="InterPro" id="IPR017871">
    <property type="entry name" value="ABC_transporter-like_CS"/>
</dbReference>
<evidence type="ECO:0000256" key="4">
    <source>
        <dbReference type="ARBA" id="ARBA00022840"/>
    </source>
</evidence>
<evidence type="ECO:0000313" key="6">
    <source>
        <dbReference type="EMBL" id="MBL4931869.1"/>
    </source>
</evidence>
<dbReference type="Gene3D" id="3.40.50.300">
    <property type="entry name" value="P-loop containing nucleotide triphosphate hydrolases"/>
    <property type="match status" value="1"/>
</dbReference>
<proteinExistence type="inferred from homology"/>
<dbReference type="Pfam" id="PF00005">
    <property type="entry name" value="ABC_tran"/>
    <property type="match status" value="1"/>
</dbReference>
<evidence type="ECO:0000256" key="3">
    <source>
        <dbReference type="ARBA" id="ARBA00022741"/>
    </source>
</evidence>
<name>A0A937FDJ4_9CLOT</name>
<evidence type="ECO:0000259" key="5">
    <source>
        <dbReference type="PROSITE" id="PS50893"/>
    </source>
</evidence>
<keyword evidence="3" id="KW-0547">Nucleotide-binding</keyword>
<comment type="similarity">
    <text evidence="1">Belongs to the ABC transporter superfamily.</text>
</comment>
<comment type="caution">
    <text evidence="6">The sequence shown here is derived from an EMBL/GenBank/DDBJ whole genome shotgun (WGS) entry which is preliminary data.</text>
</comment>
<dbReference type="AlphaFoldDB" id="A0A937FDJ4"/>
<accession>A0A937FDJ4</accession>
<dbReference type="EMBL" id="JAESWA010000022">
    <property type="protein sequence ID" value="MBL4931869.1"/>
    <property type="molecule type" value="Genomic_DNA"/>
</dbReference>
<evidence type="ECO:0000313" key="7">
    <source>
        <dbReference type="Proteomes" id="UP000623681"/>
    </source>
</evidence>
<keyword evidence="7" id="KW-1185">Reference proteome</keyword>
<evidence type="ECO:0000256" key="2">
    <source>
        <dbReference type="ARBA" id="ARBA00022448"/>
    </source>
</evidence>
<dbReference type="InterPro" id="IPR003439">
    <property type="entry name" value="ABC_transporter-like_ATP-bd"/>
</dbReference>
<keyword evidence="4 6" id="KW-0067">ATP-binding</keyword>
<dbReference type="GO" id="GO:0005524">
    <property type="term" value="F:ATP binding"/>
    <property type="evidence" value="ECO:0007669"/>
    <property type="project" value="UniProtKB-KW"/>
</dbReference>
<keyword evidence="2" id="KW-0813">Transport</keyword>
<feature type="domain" description="ABC transporter" evidence="5">
    <location>
        <begin position="2"/>
        <end position="247"/>
    </location>
</feature>
<dbReference type="RefSeq" id="WP_202767252.1">
    <property type="nucleotide sequence ID" value="NZ_JAESWA010000022.1"/>
</dbReference>
<dbReference type="PANTHER" id="PTHR42711:SF5">
    <property type="entry name" value="ABC TRANSPORTER ATP-BINDING PROTEIN NATA"/>
    <property type="match status" value="1"/>
</dbReference>
<dbReference type="PANTHER" id="PTHR42711">
    <property type="entry name" value="ABC TRANSPORTER ATP-BINDING PROTEIN"/>
    <property type="match status" value="1"/>
</dbReference>
<dbReference type="InterPro" id="IPR050763">
    <property type="entry name" value="ABC_transporter_ATP-binding"/>
</dbReference>
<gene>
    <name evidence="6" type="ORF">JK634_08635</name>
</gene>
<dbReference type="InterPro" id="IPR003593">
    <property type="entry name" value="AAA+_ATPase"/>
</dbReference>
<sequence>MIEANNLKKIYETKTSRGLFKNEKISVEAVKDVSIRINEGEIIGLLGINGAGKTTTIKMLTTLLSPTYGEYFLDGIDAIKNPRVIKGKINMIAGGERMIYWRLTANENLWYYGQLYGIPNDILKKRIDYLLNLVGLQESKDKKVEEFSKGMKQRLQIARGLINDPSYIFMDEPTLGLDAVVSKELREHVKLLSKENRKGILLTSHYMDEVEELSDYIYVLDKGQIIKQGTVKELSKDVFTKIIYKLTLHNNSGEFKSYMLNNLILKDNTLEIEQEENSYKIISSKNLSLDISKICSSKGAIIKEFYEIVPRLEDTIIKLSKKGA</sequence>
<dbReference type="GO" id="GO:0016887">
    <property type="term" value="F:ATP hydrolysis activity"/>
    <property type="evidence" value="ECO:0007669"/>
    <property type="project" value="InterPro"/>
</dbReference>
<dbReference type="PROSITE" id="PS00211">
    <property type="entry name" value="ABC_TRANSPORTER_1"/>
    <property type="match status" value="1"/>
</dbReference>
<dbReference type="InterPro" id="IPR027417">
    <property type="entry name" value="P-loop_NTPase"/>
</dbReference>
<dbReference type="SMART" id="SM00382">
    <property type="entry name" value="AAA"/>
    <property type="match status" value="1"/>
</dbReference>